<comment type="subcellular location">
    <subcellularLocation>
        <location evidence="1">Cell membrane</location>
        <topology evidence="1">Single-pass type I membrane protein</topology>
    </subcellularLocation>
</comment>
<dbReference type="Pfam" id="PF00560">
    <property type="entry name" value="LRR_1"/>
    <property type="match status" value="6"/>
</dbReference>
<dbReference type="Pfam" id="PF13855">
    <property type="entry name" value="LRR_8"/>
    <property type="match status" value="1"/>
</dbReference>
<dbReference type="SUPFAM" id="SSF52047">
    <property type="entry name" value="RNI-like"/>
    <property type="match status" value="1"/>
</dbReference>
<proteinExistence type="inferred from homology"/>
<dbReference type="InterPro" id="IPR032675">
    <property type="entry name" value="LRR_dom_sf"/>
</dbReference>
<dbReference type="SUPFAM" id="SSF52058">
    <property type="entry name" value="L domain-like"/>
    <property type="match status" value="1"/>
</dbReference>
<keyword evidence="6" id="KW-0732">Signal</keyword>
<evidence type="ECO:0000256" key="11">
    <source>
        <dbReference type="SAM" id="MobiDB-lite"/>
    </source>
</evidence>
<keyword evidence="15" id="KW-1185">Reference proteome</keyword>
<feature type="domain" description="Disease resistance R13L4/SHOC-2-like LRR" evidence="13">
    <location>
        <begin position="367"/>
        <end position="544"/>
    </location>
</feature>
<dbReference type="InterPro" id="IPR055414">
    <property type="entry name" value="LRR_R13L4/SHOC2-like"/>
</dbReference>
<protein>
    <recommendedName>
        <fullName evidence="13">Disease resistance R13L4/SHOC-2-like LRR domain-containing protein</fullName>
    </recommendedName>
</protein>
<name>A0AAP0J4P3_9MAGN</name>
<comment type="similarity">
    <text evidence="2">Belongs to the RLP family.</text>
</comment>
<evidence type="ECO:0000256" key="3">
    <source>
        <dbReference type="ARBA" id="ARBA00022475"/>
    </source>
</evidence>
<keyword evidence="9 12" id="KW-0472">Membrane</keyword>
<evidence type="ECO:0000256" key="12">
    <source>
        <dbReference type="SAM" id="Phobius"/>
    </source>
</evidence>
<comment type="caution">
    <text evidence="14">The sequence shown here is derived from an EMBL/GenBank/DDBJ whole genome shotgun (WGS) entry which is preliminary data.</text>
</comment>
<evidence type="ECO:0000313" key="15">
    <source>
        <dbReference type="Proteomes" id="UP001420932"/>
    </source>
</evidence>
<keyword evidence="5 12" id="KW-0812">Transmembrane</keyword>
<evidence type="ECO:0000256" key="10">
    <source>
        <dbReference type="ARBA" id="ARBA00023180"/>
    </source>
</evidence>
<dbReference type="InterPro" id="IPR003591">
    <property type="entry name" value="Leu-rich_rpt_typical-subtyp"/>
</dbReference>
<evidence type="ECO:0000256" key="5">
    <source>
        <dbReference type="ARBA" id="ARBA00022692"/>
    </source>
</evidence>
<dbReference type="AlphaFoldDB" id="A0AAP0J4P3"/>
<dbReference type="PRINTS" id="PR00019">
    <property type="entry name" value="LEURICHRPT"/>
</dbReference>
<keyword evidence="4" id="KW-0433">Leucine-rich repeat</keyword>
<evidence type="ECO:0000256" key="2">
    <source>
        <dbReference type="ARBA" id="ARBA00009592"/>
    </source>
</evidence>
<keyword evidence="10" id="KW-0325">Glycoprotein</keyword>
<evidence type="ECO:0000259" key="13">
    <source>
        <dbReference type="Pfam" id="PF23598"/>
    </source>
</evidence>
<dbReference type="InterPro" id="IPR001611">
    <property type="entry name" value="Leu-rich_rpt"/>
</dbReference>
<keyword evidence="7" id="KW-0677">Repeat</keyword>
<keyword evidence="8 12" id="KW-1133">Transmembrane helix</keyword>
<dbReference type="FunFam" id="3.80.10.10:FF:000111">
    <property type="entry name" value="LRR receptor-like serine/threonine-protein kinase ERECTA"/>
    <property type="match status" value="1"/>
</dbReference>
<dbReference type="SMART" id="SM00369">
    <property type="entry name" value="LRR_TYP"/>
    <property type="match status" value="11"/>
</dbReference>
<dbReference type="Gene3D" id="3.80.10.10">
    <property type="entry name" value="Ribonuclease Inhibitor"/>
    <property type="match status" value="2"/>
</dbReference>
<organism evidence="14 15">
    <name type="scientific">Stephania yunnanensis</name>
    <dbReference type="NCBI Taxonomy" id="152371"/>
    <lineage>
        <taxon>Eukaryota</taxon>
        <taxon>Viridiplantae</taxon>
        <taxon>Streptophyta</taxon>
        <taxon>Embryophyta</taxon>
        <taxon>Tracheophyta</taxon>
        <taxon>Spermatophyta</taxon>
        <taxon>Magnoliopsida</taxon>
        <taxon>Ranunculales</taxon>
        <taxon>Menispermaceae</taxon>
        <taxon>Menispermoideae</taxon>
        <taxon>Cissampelideae</taxon>
        <taxon>Stephania</taxon>
    </lineage>
</organism>
<dbReference type="Proteomes" id="UP001420932">
    <property type="component" value="Unassembled WGS sequence"/>
</dbReference>
<dbReference type="FunFam" id="3.80.10.10:FF:000095">
    <property type="entry name" value="LRR receptor-like serine/threonine-protein kinase GSO1"/>
    <property type="match status" value="2"/>
</dbReference>
<accession>A0AAP0J4P3</accession>
<evidence type="ECO:0000256" key="8">
    <source>
        <dbReference type="ARBA" id="ARBA00022989"/>
    </source>
</evidence>
<evidence type="ECO:0000256" key="4">
    <source>
        <dbReference type="ARBA" id="ARBA00022614"/>
    </source>
</evidence>
<dbReference type="InterPro" id="IPR046956">
    <property type="entry name" value="RLP23-like"/>
</dbReference>
<feature type="region of interest" description="Disordered" evidence="11">
    <location>
        <begin position="1"/>
        <end position="51"/>
    </location>
</feature>
<gene>
    <name evidence="14" type="ORF">Syun_016181</name>
</gene>
<dbReference type="GO" id="GO:0005886">
    <property type="term" value="C:plasma membrane"/>
    <property type="evidence" value="ECO:0007669"/>
    <property type="project" value="UniProtKB-SubCell"/>
</dbReference>
<feature type="transmembrane region" description="Helical" evidence="12">
    <location>
        <begin position="979"/>
        <end position="1001"/>
    </location>
</feature>
<sequence>MRDEFASEPPSSRAEGSKEDGFRKKEKKLKGDKKFDKGGKMSSKGGSLSAIYPGRDREMKELWDTVVGRILEDDQEGVRTMDDDNFIDDTGVDPVTVTAADNEGFIGDAPRLRRATKLESLLIFCLAKRLSTIRSERFFGPRGAKEKWLAARLTLARAILGQAQGRWIKGGKASPEEARAALSRSVRDNGCVRRAAAGQGRSRSAIFSEHFDDSSISSYKIFYSNSADGILMITLKGSTTAMGINACGQIYAVEASSNDHFLLHVNKLSSLTELHLTNSLLQGSLTLSFANLTHLSFLDLSGNLFEALVLNPFVKLDSLVTLNLNLNKFKGSIPDALANLTSLQQLDLSANGLGGPIPDIFVKMTSLHTLNLGSNINFVGGLPKSLGGLCQLKTLDLSENSISGGISEFVDGLSKCANTSLEVLYLQNNNLTGPLPDSLGHLKSLTNIKLGGNKMHGHIPMSLGRLSRLEELEINGNSWEGAVSEAHFATLKNLKRLSIFPSSSKSLVFNVSSNWIPPFAGLELIDLSNCRVGPLFPSWIQTQRSLHQITFDNAGIIDTLPEWFTSTYANLSFLVLSNNQIRGTVPLKYNGSSSQINVFDVGHNLFSGSIPSNINETMPMLTHLDVSRNMVNGAIPSSICGITSLGILILSSNQLSGSLPHCWEKLEALQILDLSNNSLSGTIPDSLGSLGSLLFLMLSRNSFYGELPSSLQNCSNLRSIDLGENNFSAELPKWIGKNLASLGILRLRSNSFRGGIPQEFCNLSSLRILDLAHNELSGAIPHCFGNLSSMIMVAPVNQFSVNTSSISEQIVYVDDVTLRVIKGRELEYDTNLRFLVSIDLSCNHLSGAIPMKLTNLLGLSILNLSANSLTGKIPEKIGSLRRLESLDLSRNQLSGEIPSSISDLTSLNHLNLSYNELVGRIPSGNQLQTLEDPSIYEGNSKLCGLPLSLKCQDNETHDQAPNHVNEDIEEDEEGFELKWFYVSMAVGFVVGYFGLLGTLWIKKGWRNACSMYLEGIIDRVQLLWRN</sequence>
<evidence type="ECO:0000256" key="1">
    <source>
        <dbReference type="ARBA" id="ARBA00004251"/>
    </source>
</evidence>
<keyword evidence="3" id="KW-1003">Cell membrane</keyword>
<dbReference type="Pfam" id="PF23598">
    <property type="entry name" value="LRR_14"/>
    <property type="match status" value="1"/>
</dbReference>
<reference evidence="14 15" key="1">
    <citation type="submission" date="2024-01" db="EMBL/GenBank/DDBJ databases">
        <title>Genome assemblies of Stephania.</title>
        <authorList>
            <person name="Yang L."/>
        </authorList>
    </citation>
    <scope>NUCLEOTIDE SEQUENCE [LARGE SCALE GENOMIC DNA]</scope>
    <source>
        <strain evidence="14">YNDBR</strain>
        <tissue evidence="14">Leaf</tissue>
    </source>
</reference>
<dbReference type="PANTHER" id="PTHR48063:SF90">
    <property type="entry name" value="OS11G0565920 PROTEIN"/>
    <property type="match status" value="1"/>
</dbReference>
<evidence type="ECO:0000256" key="9">
    <source>
        <dbReference type="ARBA" id="ARBA00023136"/>
    </source>
</evidence>
<evidence type="ECO:0000313" key="14">
    <source>
        <dbReference type="EMBL" id="KAK9127384.1"/>
    </source>
</evidence>
<evidence type="ECO:0000256" key="7">
    <source>
        <dbReference type="ARBA" id="ARBA00022737"/>
    </source>
</evidence>
<feature type="compositionally biased region" description="Low complexity" evidence="11">
    <location>
        <begin position="40"/>
        <end position="49"/>
    </location>
</feature>
<dbReference type="PANTHER" id="PTHR48063">
    <property type="entry name" value="LRR RECEPTOR-LIKE KINASE"/>
    <property type="match status" value="1"/>
</dbReference>
<dbReference type="SMART" id="SM00365">
    <property type="entry name" value="LRR_SD22"/>
    <property type="match status" value="6"/>
</dbReference>
<evidence type="ECO:0000256" key="6">
    <source>
        <dbReference type="ARBA" id="ARBA00022729"/>
    </source>
</evidence>
<dbReference type="EMBL" id="JBBNAF010000007">
    <property type="protein sequence ID" value="KAK9127384.1"/>
    <property type="molecule type" value="Genomic_DNA"/>
</dbReference>